<reference evidence="2" key="1">
    <citation type="submission" date="2020-10" db="EMBL/GenBank/DDBJ databases">
        <authorList>
            <person name="Castelo-Branco R."/>
            <person name="Eusebio N."/>
            <person name="Adriana R."/>
            <person name="Vieira A."/>
            <person name="Brugerolle De Fraissinette N."/>
            <person name="Rezende De Castro R."/>
            <person name="Schneider M.P."/>
            <person name="Vasconcelos V."/>
            <person name="Leao P.N."/>
        </authorList>
    </citation>
    <scope>NUCLEOTIDE SEQUENCE</scope>
    <source>
        <strain evidence="2">LEGE 06105</strain>
    </source>
</reference>
<feature type="transmembrane region" description="Helical" evidence="1">
    <location>
        <begin position="181"/>
        <end position="198"/>
    </location>
</feature>
<accession>A0A8J7F3H9</accession>
<gene>
    <name evidence="2" type="ORF">IQ247_07475</name>
</gene>
<organism evidence="2 3">
    <name type="scientific">Plectonema cf. radiosum LEGE 06105</name>
    <dbReference type="NCBI Taxonomy" id="945769"/>
    <lineage>
        <taxon>Bacteria</taxon>
        <taxon>Bacillati</taxon>
        <taxon>Cyanobacteriota</taxon>
        <taxon>Cyanophyceae</taxon>
        <taxon>Oscillatoriophycideae</taxon>
        <taxon>Oscillatoriales</taxon>
        <taxon>Microcoleaceae</taxon>
        <taxon>Plectonema</taxon>
    </lineage>
</organism>
<dbReference type="RefSeq" id="WP_193918616.1">
    <property type="nucleotide sequence ID" value="NZ_JADEWL010000016.1"/>
</dbReference>
<feature type="transmembrane region" description="Helical" evidence="1">
    <location>
        <begin position="49"/>
        <end position="69"/>
    </location>
</feature>
<sequence>MTFLTLSQPLLRDKQEDLDYQDLQGIWRISGKIGNIRLISGFYTRIDQVFIIWGLVCTGIFTTAQFLPISWVTQAILWTTFTIIGTAMMIAFTWFWVSVERLRWLIYAWIILILSGVVLTDAGIFLGWGEVLMRLCPLWLGLSAVGYMITAWAVKSRTFVITAAIHLLGILLLPYCGGKQFLATGLVMGISLLLLAELQWEMRPPIDYDVLTAEQKEFNQQQNLRRQLV</sequence>
<name>A0A8J7F3H9_9CYAN</name>
<feature type="transmembrane region" description="Helical" evidence="1">
    <location>
        <begin position="75"/>
        <end position="97"/>
    </location>
</feature>
<keyword evidence="1" id="KW-0472">Membrane</keyword>
<dbReference type="EMBL" id="JADEWL010000016">
    <property type="protein sequence ID" value="MBE9212555.1"/>
    <property type="molecule type" value="Genomic_DNA"/>
</dbReference>
<keyword evidence="3" id="KW-1185">Reference proteome</keyword>
<feature type="transmembrane region" description="Helical" evidence="1">
    <location>
        <begin position="132"/>
        <end position="152"/>
    </location>
</feature>
<proteinExistence type="predicted"/>
<evidence type="ECO:0000256" key="1">
    <source>
        <dbReference type="SAM" id="Phobius"/>
    </source>
</evidence>
<feature type="transmembrane region" description="Helical" evidence="1">
    <location>
        <begin position="159"/>
        <end position="175"/>
    </location>
</feature>
<protein>
    <submittedName>
        <fullName evidence="2">Uncharacterized protein</fullName>
    </submittedName>
</protein>
<feature type="transmembrane region" description="Helical" evidence="1">
    <location>
        <begin position="104"/>
        <end position="126"/>
    </location>
</feature>
<keyword evidence="1" id="KW-0812">Transmembrane</keyword>
<dbReference type="Proteomes" id="UP000620559">
    <property type="component" value="Unassembled WGS sequence"/>
</dbReference>
<evidence type="ECO:0000313" key="2">
    <source>
        <dbReference type="EMBL" id="MBE9212555.1"/>
    </source>
</evidence>
<dbReference type="AlphaFoldDB" id="A0A8J7F3H9"/>
<keyword evidence="1" id="KW-1133">Transmembrane helix</keyword>
<evidence type="ECO:0000313" key="3">
    <source>
        <dbReference type="Proteomes" id="UP000620559"/>
    </source>
</evidence>
<comment type="caution">
    <text evidence="2">The sequence shown here is derived from an EMBL/GenBank/DDBJ whole genome shotgun (WGS) entry which is preliminary data.</text>
</comment>